<reference evidence="2" key="2">
    <citation type="submission" date="2023-06" db="EMBL/GenBank/DDBJ databases">
        <authorList>
            <person name="Ma L."/>
            <person name="Liu K.-W."/>
            <person name="Li Z."/>
            <person name="Hsiao Y.-Y."/>
            <person name="Qi Y."/>
            <person name="Fu T."/>
            <person name="Tang G."/>
            <person name="Zhang D."/>
            <person name="Sun W.-H."/>
            <person name="Liu D.-K."/>
            <person name="Li Y."/>
            <person name="Chen G.-Z."/>
            <person name="Liu X.-D."/>
            <person name="Liao X.-Y."/>
            <person name="Jiang Y.-T."/>
            <person name="Yu X."/>
            <person name="Hao Y."/>
            <person name="Huang J."/>
            <person name="Zhao X.-W."/>
            <person name="Ke S."/>
            <person name="Chen Y.-Y."/>
            <person name="Wu W.-L."/>
            <person name="Hsu J.-L."/>
            <person name="Lin Y.-F."/>
            <person name="Huang M.-D."/>
            <person name="Li C.-Y."/>
            <person name="Huang L."/>
            <person name="Wang Z.-W."/>
            <person name="Zhao X."/>
            <person name="Zhong W.-Y."/>
            <person name="Peng D.-H."/>
            <person name="Ahmad S."/>
            <person name="Lan S."/>
            <person name="Zhang J.-S."/>
            <person name="Tsai W.-C."/>
            <person name="Van De Peer Y."/>
            <person name="Liu Z.-J."/>
        </authorList>
    </citation>
    <scope>NUCLEOTIDE SEQUENCE</scope>
    <source>
        <strain evidence="2">SCP</strain>
        <tissue evidence="2">Leaves</tissue>
    </source>
</reference>
<proteinExistence type="predicted"/>
<keyword evidence="3" id="KW-1185">Reference proteome</keyword>
<reference evidence="2" key="1">
    <citation type="journal article" date="2023" name="Nat. Commun.">
        <title>Diploid and tetraploid genomes of Acorus and the evolution of monocots.</title>
        <authorList>
            <person name="Ma L."/>
            <person name="Liu K.W."/>
            <person name="Li Z."/>
            <person name="Hsiao Y.Y."/>
            <person name="Qi Y."/>
            <person name="Fu T."/>
            <person name="Tang G.D."/>
            <person name="Zhang D."/>
            <person name="Sun W.H."/>
            <person name="Liu D.K."/>
            <person name="Li Y."/>
            <person name="Chen G.Z."/>
            <person name="Liu X.D."/>
            <person name="Liao X.Y."/>
            <person name="Jiang Y.T."/>
            <person name="Yu X."/>
            <person name="Hao Y."/>
            <person name="Huang J."/>
            <person name="Zhao X.W."/>
            <person name="Ke S."/>
            <person name="Chen Y.Y."/>
            <person name="Wu W.L."/>
            <person name="Hsu J.L."/>
            <person name="Lin Y.F."/>
            <person name="Huang M.D."/>
            <person name="Li C.Y."/>
            <person name="Huang L."/>
            <person name="Wang Z.W."/>
            <person name="Zhao X."/>
            <person name="Zhong W.Y."/>
            <person name="Peng D.H."/>
            <person name="Ahmad S."/>
            <person name="Lan S."/>
            <person name="Zhang J.S."/>
            <person name="Tsai W.C."/>
            <person name="Van de Peer Y."/>
            <person name="Liu Z.J."/>
        </authorList>
    </citation>
    <scope>NUCLEOTIDE SEQUENCE</scope>
    <source>
        <strain evidence="2">SCP</strain>
    </source>
</reference>
<accession>A0AAV9A248</accession>
<evidence type="ECO:0000313" key="3">
    <source>
        <dbReference type="Proteomes" id="UP001179952"/>
    </source>
</evidence>
<evidence type="ECO:0000313" key="2">
    <source>
        <dbReference type="EMBL" id="KAK1257807.1"/>
    </source>
</evidence>
<evidence type="ECO:0000256" key="1">
    <source>
        <dbReference type="SAM" id="MobiDB-lite"/>
    </source>
</evidence>
<dbReference type="EMBL" id="JAUJYN010000033">
    <property type="protein sequence ID" value="KAK1257807.1"/>
    <property type="molecule type" value="Genomic_DNA"/>
</dbReference>
<sequence length="69" mass="7846">MLRHLFKSSVKDSAPNVGRQADDERKRRFFSLDSDLEAFSHNPAHGSFAPLAFQPSAMTNCVNQRFLSY</sequence>
<dbReference type="AlphaFoldDB" id="A0AAV9A248"/>
<comment type="caution">
    <text evidence="2">The sequence shown here is derived from an EMBL/GenBank/DDBJ whole genome shotgun (WGS) entry which is preliminary data.</text>
</comment>
<dbReference type="Proteomes" id="UP001179952">
    <property type="component" value="Unassembled WGS sequence"/>
</dbReference>
<organism evidence="2 3">
    <name type="scientific">Acorus gramineus</name>
    <name type="common">Dwarf sweet flag</name>
    <dbReference type="NCBI Taxonomy" id="55184"/>
    <lineage>
        <taxon>Eukaryota</taxon>
        <taxon>Viridiplantae</taxon>
        <taxon>Streptophyta</taxon>
        <taxon>Embryophyta</taxon>
        <taxon>Tracheophyta</taxon>
        <taxon>Spermatophyta</taxon>
        <taxon>Magnoliopsida</taxon>
        <taxon>Liliopsida</taxon>
        <taxon>Acoraceae</taxon>
        <taxon>Acorus</taxon>
    </lineage>
</organism>
<protein>
    <submittedName>
        <fullName evidence="2">Uncharacterized protein</fullName>
    </submittedName>
</protein>
<name>A0AAV9A248_ACOGR</name>
<feature type="region of interest" description="Disordered" evidence="1">
    <location>
        <begin position="1"/>
        <end position="24"/>
    </location>
</feature>
<gene>
    <name evidence="2" type="ORF">QJS04_geneDACA023588</name>
</gene>